<evidence type="ECO:0000256" key="21">
    <source>
        <dbReference type="SAM" id="MobiDB-lite"/>
    </source>
</evidence>
<dbReference type="GO" id="GO:0015031">
    <property type="term" value="P:protein transport"/>
    <property type="evidence" value="ECO:0007669"/>
    <property type="project" value="UniProtKB-KW"/>
</dbReference>
<dbReference type="GO" id="GO:0015421">
    <property type="term" value="F:ABC-type oligopeptide transporter activity"/>
    <property type="evidence" value="ECO:0007669"/>
    <property type="project" value="UniProtKB-EC"/>
</dbReference>
<dbReference type="InterPro" id="IPR027417">
    <property type="entry name" value="P-loop_NTPase"/>
</dbReference>
<accession>A0A5C6N297</accession>
<evidence type="ECO:0000256" key="10">
    <source>
        <dbReference type="ARBA" id="ARBA00022989"/>
    </source>
</evidence>
<evidence type="ECO:0000256" key="17">
    <source>
        <dbReference type="ARBA" id="ARBA00068474"/>
    </source>
</evidence>
<evidence type="ECO:0000256" key="22">
    <source>
        <dbReference type="SAM" id="Phobius"/>
    </source>
</evidence>
<dbReference type="InterPro" id="IPR003439">
    <property type="entry name" value="ABC_transporter-like_ATP-bd"/>
</dbReference>
<evidence type="ECO:0000259" key="23">
    <source>
        <dbReference type="PROSITE" id="PS50893"/>
    </source>
</evidence>
<evidence type="ECO:0000256" key="2">
    <source>
        <dbReference type="ARBA" id="ARBA00006493"/>
    </source>
</evidence>
<keyword evidence="5" id="KW-0547">Nucleotide-binding</keyword>
<keyword evidence="11 22" id="KW-0472">Membrane</keyword>
<dbReference type="PROSITE" id="PS00211">
    <property type="entry name" value="ABC_TRANSPORTER_1"/>
    <property type="match status" value="1"/>
</dbReference>
<comment type="subunit">
    <text evidence="15">Homodimer. Interacts (via TMD0 region) with LAMP1; this interaction strongly stabilizes ABCB9 and protects ABCB9 against lysosomal degradation. Interacts (via TMD0 region) with LAMP2 (isoform LAMP-2B). Interacts (via TMD0) with YIF1B; this interaction allows (but is not essential) the ER-to-Golgi trafficking and strongly depends on a salt bridge within TMD0.</text>
</comment>
<name>A0A5C6N297_9TELE</name>
<keyword evidence="8" id="KW-0653">Protein transport</keyword>
<evidence type="ECO:0000256" key="19">
    <source>
        <dbReference type="ARBA" id="ARBA00083142"/>
    </source>
</evidence>
<comment type="caution">
    <text evidence="25">The sequence shown here is derived from an EMBL/GenBank/DDBJ whole genome shotgun (WGS) entry which is preliminary data.</text>
</comment>
<dbReference type="PIRSF" id="PIRSF002773">
    <property type="entry name" value="ABC_prm/ATPase_B"/>
    <property type="match status" value="1"/>
</dbReference>
<keyword evidence="12" id="KW-0458">Lysosome</keyword>
<evidence type="ECO:0000256" key="7">
    <source>
        <dbReference type="ARBA" id="ARBA00022856"/>
    </source>
</evidence>
<dbReference type="Proteomes" id="UP000324091">
    <property type="component" value="Chromosome 5"/>
</dbReference>
<feature type="transmembrane region" description="Helical" evidence="22">
    <location>
        <begin position="81"/>
        <end position="102"/>
    </location>
</feature>
<evidence type="ECO:0000256" key="1">
    <source>
        <dbReference type="ARBA" id="ARBA00004155"/>
    </source>
</evidence>
<feature type="transmembrane region" description="Helical" evidence="22">
    <location>
        <begin position="198"/>
        <end position="221"/>
    </location>
</feature>
<keyword evidence="10 22" id="KW-1133">Transmembrane helix</keyword>
<dbReference type="AlphaFoldDB" id="A0A5C6N297"/>
<comment type="catalytic activity">
    <reaction evidence="13">
        <text>a [oligopeptide](in) + ATP + H2O = a [oligopeptide](out) + ADP + phosphate + H(+)</text>
        <dbReference type="Rhea" id="RHEA:14429"/>
        <dbReference type="Rhea" id="RHEA-COMP:10531"/>
        <dbReference type="ChEBI" id="CHEBI:15377"/>
        <dbReference type="ChEBI" id="CHEBI:15378"/>
        <dbReference type="ChEBI" id="CHEBI:30616"/>
        <dbReference type="ChEBI" id="CHEBI:43474"/>
        <dbReference type="ChEBI" id="CHEBI:83228"/>
        <dbReference type="ChEBI" id="CHEBI:456216"/>
        <dbReference type="EC" id="7.4.2.6"/>
    </reaction>
    <physiologicalReaction direction="left-to-right" evidence="13">
        <dbReference type="Rhea" id="RHEA:14430"/>
    </physiologicalReaction>
</comment>
<dbReference type="InterPro" id="IPR011527">
    <property type="entry name" value="ABC1_TM_dom"/>
</dbReference>
<dbReference type="SUPFAM" id="SSF90123">
    <property type="entry name" value="ABC transporter transmembrane region"/>
    <property type="match status" value="1"/>
</dbReference>
<feature type="transmembrane region" description="Helical" evidence="22">
    <location>
        <begin position="114"/>
        <end position="136"/>
    </location>
</feature>
<dbReference type="PANTHER" id="PTHR43394:SF21">
    <property type="entry name" value="ATP BINDING CASSETTE SUBFAMILY B MEMBER 9"/>
    <property type="match status" value="1"/>
</dbReference>
<dbReference type="GO" id="GO:0005765">
    <property type="term" value="C:lysosomal membrane"/>
    <property type="evidence" value="ECO:0007669"/>
    <property type="project" value="UniProtKB-SubCell"/>
</dbReference>
<evidence type="ECO:0000256" key="3">
    <source>
        <dbReference type="ARBA" id="ARBA00022448"/>
    </source>
</evidence>
<protein>
    <recommendedName>
        <fullName evidence="17">ABC-type oligopeptide transporter ABCB9</fullName>
        <ecNumber evidence="16">7.4.2.6</ecNumber>
    </recommendedName>
    <alternativeName>
        <fullName evidence="20">ATP-binding cassette sub-family B member 9</fullName>
    </alternativeName>
    <alternativeName>
        <fullName evidence="19">ATP-binding cassette transporter 9</fullName>
    </alternativeName>
    <alternativeName>
        <fullName evidence="18">TAP-like protein</fullName>
    </alternativeName>
</protein>
<dbReference type="PROSITE" id="PS50893">
    <property type="entry name" value="ABC_TRANSPORTER_2"/>
    <property type="match status" value="1"/>
</dbReference>
<feature type="domain" description="ABC transporter" evidence="23">
    <location>
        <begin position="516"/>
        <end position="752"/>
    </location>
</feature>
<feature type="domain" description="ABC transmembrane type-1" evidence="24">
    <location>
        <begin position="202"/>
        <end position="483"/>
    </location>
</feature>
<evidence type="ECO:0000256" key="14">
    <source>
        <dbReference type="ARBA" id="ARBA00055204"/>
    </source>
</evidence>
<feature type="transmembrane region" description="Helical" evidence="22">
    <location>
        <begin position="241"/>
        <end position="267"/>
    </location>
</feature>
<evidence type="ECO:0000256" key="15">
    <source>
        <dbReference type="ARBA" id="ARBA00062472"/>
    </source>
</evidence>
<gene>
    <name evidence="25" type="ORF">D4764_05G0009680</name>
</gene>
<evidence type="ECO:0000256" key="5">
    <source>
        <dbReference type="ARBA" id="ARBA00022741"/>
    </source>
</evidence>
<keyword evidence="6 25" id="KW-0067">ATP-binding</keyword>
<dbReference type="PANTHER" id="PTHR43394">
    <property type="entry name" value="ATP-DEPENDENT PERMEASE MDL1, MITOCHONDRIAL"/>
    <property type="match status" value="1"/>
</dbReference>
<feature type="transmembrane region" description="Helical" evidence="22">
    <location>
        <begin position="47"/>
        <end position="69"/>
    </location>
</feature>
<evidence type="ECO:0000259" key="24">
    <source>
        <dbReference type="PROSITE" id="PS50929"/>
    </source>
</evidence>
<organism evidence="25 26">
    <name type="scientific">Takifugu flavidus</name>
    <name type="common">sansaifugu</name>
    <dbReference type="NCBI Taxonomy" id="433684"/>
    <lineage>
        <taxon>Eukaryota</taxon>
        <taxon>Metazoa</taxon>
        <taxon>Chordata</taxon>
        <taxon>Craniata</taxon>
        <taxon>Vertebrata</taxon>
        <taxon>Euteleostomi</taxon>
        <taxon>Actinopterygii</taxon>
        <taxon>Neopterygii</taxon>
        <taxon>Teleostei</taxon>
        <taxon>Neoteleostei</taxon>
        <taxon>Acanthomorphata</taxon>
        <taxon>Eupercaria</taxon>
        <taxon>Tetraodontiformes</taxon>
        <taxon>Tetradontoidea</taxon>
        <taxon>Tetraodontidae</taxon>
        <taxon>Takifugu</taxon>
    </lineage>
</organism>
<dbReference type="InterPro" id="IPR003593">
    <property type="entry name" value="AAA+_ATPase"/>
</dbReference>
<dbReference type="Pfam" id="PF00005">
    <property type="entry name" value="ABC_tran"/>
    <property type="match status" value="1"/>
</dbReference>
<comment type="function">
    <text evidence="14">ATP-dependent low-affinity peptide transporter which translocates a broad spectrum of peptides from the cytosol to the lysosomal lumen for degradation. Displays a broad peptide length specificity from 6-mer up to at least 59-mer peptides with an optimum of 23-mers. Binds and transports smaller and larger peptides with the same affinity. Favors positively charged, aromatic or hydrophobic residues in the N- and C-terminal positions whereas negatively charged residues as well as asparagine and methionine are not favored.</text>
</comment>
<dbReference type="FunFam" id="1.20.1560.10:FF:000031">
    <property type="entry name" value="ATP-binding cassette sub-family B member 9"/>
    <property type="match status" value="1"/>
</dbReference>
<dbReference type="CDD" id="cd03249">
    <property type="entry name" value="ABC_MTABC3_MDL1_MDL2"/>
    <property type="match status" value="1"/>
</dbReference>
<dbReference type="InterPro" id="IPR017871">
    <property type="entry name" value="ABC_transporter-like_CS"/>
</dbReference>
<dbReference type="Gene3D" id="1.20.1560.10">
    <property type="entry name" value="ABC transporter type 1, transmembrane domain"/>
    <property type="match status" value="2"/>
</dbReference>
<sequence>MAFGPVGSTLAYVLLDVTVTTILYIHGSHFSIIKEDMLNFNILCSLLDLWGTVLLRSALLLGACIGVLWNREDGPRRVNKVTAAVVLVCLIIITFTLAKLLLLTEVGSLTQQPWALSLLCWTCASSLGILLPWNLLGKVSKPRRCPNYLDGDGSEDTEKLVNTGSEGEKSSEERGQEKQPNSGATLGRLLAYCKKDGGLLSVAVLFLLISAVCEVFIPFYYGKSIESIVATQSMEHLAQPVLMLSVLAIGSSLAMGVRGGVFTLTFARLNLRLRNHLYRVLMRQEIGFFDENHTGDILSRLTADTTQVSDLISQNVNIFLRSSIKATGHFFFMCAMSWKLTLVTVTGFPFIAFISKIYGDYYKKLTKEVQTTLAEANKVAEETISSMRTVRSFANECGEAETYYSKLLLMFQLNKKQALAYACYMWSSYLSQLGLEVAVIYYGGHLVISNQMTSGELIAFFIYVLELAECLENIASVYTGLMQGVGAAEKVFEYLDREPKQSAEGTEAPDTCTGLVEFKDVTFAYPTRPETHILQGVSFTLRPGKVTALVGPSGGGKSSCVSLLENFYQPQQGLVLLDGKPVHTLRHDYLHSKVSLVSQEPVLFARTVEENITYGLSDTPVVAVMEAAVQANAHDFISELPKGYQTSVGEKGTHLSGGQKQRVAIARALVRNPKVLILDEATSALDAESEHIVQQALNNIMQERTILVIAHRLSTVEKADNIVVIDRGCVAEQGTHRELMASGGLYSKLVQRQLLSIETGETLNNRSEISERCDGVRRQRRLSSCNSTASESDKHY</sequence>
<evidence type="ECO:0000256" key="6">
    <source>
        <dbReference type="ARBA" id="ARBA00022840"/>
    </source>
</evidence>
<evidence type="ECO:0000256" key="9">
    <source>
        <dbReference type="ARBA" id="ARBA00022967"/>
    </source>
</evidence>
<evidence type="ECO:0000256" key="16">
    <source>
        <dbReference type="ARBA" id="ARBA00066336"/>
    </source>
</evidence>
<evidence type="ECO:0000256" key="20">
    <source>
        <dbReference type="ARBA" id="ARBA00084061"/>
    </source>
</evidence>
<evidence type="ECO:0000256" key="11">
    <source>
        <dbReference type="ARBA" id="ARBA00023136"/>
    </source>
</evidence>
<keyword evidence="3" id="KW-0813">Transport</keyword>
<evidence type="ECO:0000256" key="8">
    <source>
        <dbReference type="ARBA" id="ARBA00022927"/>
    </source>
</evidence>
<feature type="transmembrane region" description="Helical" evidence="22">
    <location>
        <begin position="9"/>
        <end position="27"/>
    </location>
</feature>
<proteinExistence type="inferred from homology"/>
<dbReference type="InterPro" id="IPR036640">
    <property type="entry name" value="ABC1_TM_sf"/>
</dbReference>
<dbReference type="PROSITE" id="PS50929">
    <property type="entry name" value="ABC_TM1F"/>
    <property type="match status" value="1"/>
</dbReference>
<keyword evidence="26" id="KW-1185">Reference proteome</keyword>
<dbReference type="EMBL" id="RHFK02000018">
    <property type="protein sequence ID" value="TWW60878.1"/>
    <property type="molecule type" value="Genomic_DNA"/>
</dbReference>
<evidence type="ECO:0000313" key="26">
    <source>
        <dbReference type="Proteomes" id="UP000324091"/>
    </source>
</evidence>
<dbReference type="SMART" id="SM00382">
    <property type="entry name" value="AAA"/>
    <property type="match status" value="1"/>
</dbReference>
<dbReference type="GO" id="GO:0005524">
    <property type="term" value="F:ATP binding"/>
    <property type="evidence" value="ECO:0007669"/>
    <property type="project" value="UniProtKB-KW"/>
</dbReference>
<keyword evidence="4 22" id="KW-0812">Transmembrane</keyword>
<evidence type="ECO:0000256" key="18">
    <source>
        <dbReference type="ARBA" id="ARBA00079330"/>
    </source>
</evidence>
<feature type="transmembrane region" description="Helical" evidence="22">
    <location>
        <begin position="330"/>
        <end position="354"/>
    </location>
</feature>
<evidence type="ECO:0000313" key="25">
    <source>
        <dbReference type="EMBL" id="TWW60878.1"/>
    </source>
</evidence>
<dbReference type="SUPFAM" id="SSF52540">
    <property type="entry name" value="P-loop containing nucleoside triphosphate hydrolases"/>
    <property type="match status" value="1"/>
</dbReference>
<dbReference type="Pfam" id="PF00664">
    <property type="entry name" value="ABC_membrane"/>
    <property type="match status" value="1"/>
</dbReference>
<evidence type="ECO:0000256" key="4">
    <source>
        <dbReference type="ARBA" id="ARBA00022692"/>
    </source>
</evidence>
<evidence type="ECO:0000256" key="13">
    <source>
        <dbReference type="ARBA" id="ARBA00052205"/>
    </source>
</evidence>
<dbReference type="EC" id="7.4.2.6" evidence="16"/>
<dbReference type="InterPro" id="IPR039421">
    <property type="entry name" value="Type_1_exporter"/>
</dbReference>
<dbReference type="FunFam" id="3.40.50.300:FF:000140">
    <property type="entry name" value="Lipid A export ATP-binding/permease protein MsbA"/>
    <property type="match status" value="1"/>
</dbReference>
<feature type="region of interest" description="Disordered" evidence="21">
    <location>
        <begin position="148"/>
        <end position="182"/>
    </location>
</feature>
<keyword evidence="9" id="KW-1278">Translocase</keyword>
<evidence type="ECO:0000256" key="12">
    <source>
        <dbReference type="ARBA" id="ARBA00023228"/>
    </source>
</evidence>
<comment type="subcellular location">
    <subcellularLocation>
        <location evidence="1">Lysosome membrane</location>
        <topology evidence="1">Multi-pass membrane protein</topology>
    </subcellularLocation>
</comment>
<feature type="compositionally biased region" description="Basic and acidic residues" evidence="21">
    <location>
        <begin position="166"/>
        <end position="177"/>
    </location>
</feature>
<keyword evidence="7" id="KW-0571">Peptide transport</keyword>
<dbReference type="GO" id="GO:0016887">
    <property type="term" value="F:ATP hydrolysis activity"/>
    <property type="evidence" value="ECO:0007669"/>
    <property type="project" value="InterPro"/>
</dbReference>
<dbReference type="Gene3D" id="3.40.50.300">
    <property type="entry name" value="P-loop containing nucleotide triphosphate hydrolases"/>
    <property type="match status" value="1"/>
</dbReference>
<comment type="similarity">
    <text evidence="2">Belongs to the ABC transporter superfamily. ABCB family. MHC peptide exporter (TC 3.A.1.209) subfamily.</text>
</comment>
<reference evidence="25 26" key="1">
    <citation type="submission" date="2019-04" db="EMBL/GenBank/DDBJ databases">
        <title>Chromosome genome assembly for Takifugu flavidus.</title>
        <authorList>
            <person name="Xiao S."/>
        </authorList>
    </citation>
    <scope>NUCLEOTIDE SEQUENCE [LARGE SCALE GENOMIC DNA]</scope>
    <source>
        <strain evidence="25">HTHZ2018</strain>
        <tissue evidence="25">Muscle</tissue>
    </source>
</reference>